<dbReference type="GO" id="GO:0005829">
    <property type="term" value="C:cytosol"/>
    <property type="evidence" value="ECO:0007669"/>
    <property type="project" value="TreeGrafter"/>
</dbReference>
<evidence type="ECO:0000256" key="2">
    <source>
        <dbReference type="ARBA" id="ARBA00012737"/>
    </source>
</evidence>
<dbReference type="SUPFAM" id="SSF56235">
    <property type="entry name" value="N-terminal nucleophile aminohydrolases (Ntn hydrolases)"/>
    <property type="match status" value="1"/>
</dbReference>
<dbReference type="InterPro" id="IPR017932">
    <property type="entry name" value="GATase_2_dom"/>
</dbReference>
<keyword evidence="6" id="KW-1185">Reference proteome</keyword>
<evidence type="ECO:0000256" key="3">
    <source>
        <dbReference type="ARBA" id="ARBA00048741"/>
    </source>
</evidence>
<feature type="domain" description="Glutamine amidotransferase type-2" evidence="4">
    <location>
        <begin position="11"/>
        <end position="58"/>
    </location>
</feature>
<dbReference type="Gene3D" id="3.60.20.10">
    <property type="entry name" value="Glutamine Phosphoribosylpyrophosphate, subunit 1, domain 1"/>
    <property type="match status" value="1"/>
</dbReference>
<dbReference type="EMBL" id="CP036434">
    <property type="protein sequence ID" value="QDV08168.1"/>
    <property type="molecule type" value="Genomic_DNA"/>
</dbReference>
<dbReference type="InterPro" id="IPR051786">
    <property type="entry name" value="ASN_synthetase/amidase"/>
</dbReference>
<dbReference type="PANTHER" id="PTHR43284:SF1">
    <property type="entry name" value="ASPARAGINE SYNTHETASE"/>
    <property type="match status" value="1"/>
</dbReference>
<dbReference type="InterPro" id="IPR029055">
    <property type="entry name" value="Ntn_hydrolases_N"/>
</dbReference>
<organism evidence="5 6">
    <name type="scientific">Saltatorellus ferox</name>
    <dbReference type="NCBI Taxonomy" id="2528018"/>
    <lineage>
        <taxon>Bacteria</taxon>
        <taxon>Pseudomonadati</taxon>
        <taxon>Planctomycetota</taxon>
        <taxon>Planctomycetia</taxon>
        <taxon>Planctomycetia incertae sedis</taxon>
        <taxon>Saltatorellus</taxon>
    </lineage>
</organism>
<evidence type="ECO:0000313" key="5">
    <source>
        <dbReference type="EMBL" id="QDV08168.1"/>
    </source>
</evidence>
<dbReference type="OrthoDB" id="103544at2"/>
<dbReference type="RefSeq" id="WP_145200352.1">
    <property type="nucleotide sequence ID" value="NZ_CP036434.1"/>
</dbReference>
<dbReference type="EC" id="6.3.5.4" evidence="2"/>
<comment type="catalytic activity">
    <reaction evidence="3">
        <text>L-aspartate + L-glutamine + ATP + H2O = L-asparagine + L-glutamate + AMP + diphosphate + H(+)</text>
        <dbReference type="Rhea" id="RHEA:12228"/>
        <dbReference type="ChEBI" id="CHEBI:15377"/>
        <dbReference type="ChEBI" id="CHEBI:15378"/>
        <dbReference type="ChEBI" id="CHEBI:29985"/>
        <dbReference type="ChEBI" id="CHEBI:29991"/>
        <dbReference type="ChEBI" id="CHEBI:30616"/>
        <dbReference type="ChEBI" id="CHEBI:33019"/>
        <dbReference type="ChEBI" id="CHEBI:58048"/>
        <dbReference type="ChEBI" id="CHEBI:58359"/>
        <dbReference type="ChEBI" id="CHEBI:456215"/>
        <dbReference type="EC" id="6.3.5.4"/>
    </reaction>
</comment>
<evidence type="ECO:0000259" key="4">
    <source>
        <dbReference type="Pfam" id="PF13537"/>
    </source>
</evidence>
<accession>A0A518EVT5</accession>
<evidence type="ECO:0000313" key="6">
    <source>
        <dbReference type="Proteomes" id="UP000320390"/>
    </source>
</evidence>
<dbReference type="GO" id="GO:0004066">
    <property type="term" value="F:asparagine synthase (glutamine-hydrolyzing) activity"/>
    <property type="evidence" value="ECO:0007669"/>
    <property type="project" value="UniProtKB-EC"/>
</dbReference>
<evidence type="ECO:0000256" key="1">
    <source>
        <dbReference type="ARBA" id="ARBA00005187"/>
    </source>
</evidence>
<gene>
    <name evidence="5" type="ORF">Poly30_37040</name>
</gene>
<name>A0A518EVT5_9BACT</name>
<proteinExistence type="predicted"/>
<protein>
    <recommendedName>
        <fullName evidence="2">asparagine synthase (glutamine-hydrolyzing)</fullName>
        <ecNumber evidence="2">6.3.5.4</ecNumber>
    </recommendedName>
</protein>
<dbReference type="PANTHER" id="PTHR43284">
    <property type="entry name" value="ASPARAGINE SYNTHETASE (GLUTAMINE-HYDROLYZING)"/>
    <property type="match status" value="1"/>
</dbReference>
<sequence length="147" mass="16148">MEEASAPASDSSGSFVFARYDHRKHRLVLGNDAFGFQPLFLAETGEFLAACSEYEPLLELPGVGRDLSPDAVAEYHVFGLTLANLTGGADTRLILSCMSTLQRRRHRFVTHFAEEGAADRDRDVVVARPKAELAVEEKPSVKTKLPD</sequence>
<dbReference type="Pfam" id="PF13537">
    <property type="entry name" value="GATase_7"/>
    <property type="match status" value="1"/>
</dbReference>
<dbReference type="Proteomes" id="UP000320390">
    <property type="component" value="Chromosome"/>
</dbReference>
<comment type="pathway">
    <text evidence="1">Amino-acid biosynthesis; L-asparagine biosynthesis; L-asparagine from L-aspartate (L-Gln route): step 1/1.</text>
</comment>
<dbReference type="AlphaFoldDB" id="A0A518EVT5"/>
<reference evidence="5 6" key="1">
    <citation type="submission" date="2019-02" db="EMBL/GenBank/DDBJ databases">
        <title>Deep-cultivation of Planctomycetes and their phenomic and genomic characterization uncovers novel biology.</title>
        <authorList>
            <person name="Wiegand S."/>
            <person name="Jogler M."/>
            <person name="Boedeker C."/>
            <person name="Pinto D."/>
            <person name="Vollmers J."/>
            <person name="Rivas-Marin E."/>
            <person name="Kohn T."/>
            <person name="Peeters S.H."/>
            <person name="Heuer A."/>
            <person name="Rast P."/>
            <person name="Oberbeckmann S."/>
            <person name="Bunk B."/>
            <person name="Jeske O."/>
            <person name="Meyerdierks A."/>
            <person name="Storesund J.E."/>
            <person name="Kallscheuer N."/>
            <person name="Luecker S."/>
            <person name="Lage O.M."/>
            <person name="Pohl T."/>
            <person name="Merkel B.J."/>
            <person name="Hornburger P."/>
            <person name="Mueller R.-W."/>
            <person name="Bruemmer F."/>
            <person name="Labrenz M."/>
            <person name="Spormann A.M."/>
            <person name="Op den Camp H."/>
            <person name="Overmann J."/>
            <person name="Amann R."/>
            <person name="Jetten M.S.M."/>
            <person name="Mascher T."/>
            <person name="Medema M.H."/>
            <person name="Devos D.P."/>
            <person name="Kaster A.-K."/>
            <person name="Ovreas L."/>
            <person name="Rohde M."/>
            <person name="Galperin M.Y."/>
            <person name="Jogler C."/>
        </authorList>
    </citation>
    <scope>NUCLEOTIDE SEQUENCE [LARGE SCALE GENOMIC DNA]</scope>
    <source>
        <strain evidence="5 6">Poly30</strain>
    </source>
</reference>